<dbReference type="EMBL" id="CAXLJM020000028">
    <property type="protein sequence ID" value="CAL8096420.1"/>
    <property type="molecule type" value="Genomic_DNA"/>
</dbReference>
<dbReference type="Proteomes" id="UP001642540">
    <property type="component" value="Unassembled WGS sequence"/>
</dbReference>
<feature type="signal peptide" evidence="1">
    <location>
        <begin position="1"/>
        <end position="25"/>
    </location>
</feature>
<keyword evidence="1" id="KW-0732">Signal</keyword>
<accession>A0ABP1QBQ7</accession>
<evidence type="ECO:0000313" key="2">
    <source>
        <dbReference type="EMBL" id="CAL8096420.1"/>
    </source>
</evidence>
<keyword evidence="3" id="KW-1185">Reference proteome</keyword>
<sequence length="141" mass="15268">MQSLKLGFSIVIFYNACSILTLTASEELDQNSTAIAEVSNSNNNDSVVYTYSEAIVREGKPTVSQLTIAKGKDGKYHYAKSENGTYQTGTWEGPLPTTPDVSKLVGDSINDITKHLENPLAELNAGIGSTLEDYLQKALSF</sequence>
<evidence type="ECO:0000256" key="1">
    <source>
        <dbReference type="SAM" id="SignalP"/>
    </source>
</evidence>
<feature type="chain" id="PRO_5047049086" evidence="1">
    <location>
        <begin position="26"/>
        <end position="141"/>
    </location>
</feature>
<comment type="caution">
    <text evidence="2">The sequence shown here is derived from an EMBL/GenBank/DDBJ whole genome shotgun (WGS) entry which is preliminary data.</text>
</comment>
<reference evidence="2 3" key="1">
    <citation type="submission" date="2024-08" db="EMBL/GenBank/DDBJ databases">
        <authorList>
            <person name="Cucini C."/>
            <person name="Frati F."/>
        </authorList>
    </citation>
    <scope>NUCLEOTIDE SEQUENCE [LARGE SCALE GENOMIC DNA]</scope>
</reference>
<gene>
    <name evidence="2" type="ORF">ODALV1_LOCUS9351</name>
</gene>
<name>A0ABP1QBQ7_9HEXA</name>
<protein>
    <submittedName>
        <fullName evidence="2">Uncharacterized protein</fullName>
    </submittedName>
</protein>
<proteinExistence type="predicted"/>
<evidence type="ECO:0000313" key="3">
    <source>
        <dbReference type="Proteomes" id="UP001642540"/>
    </source>
</evidence>
<organism evidence="2 3">
    <name type="scientific">Orchesella dallaii</name>
    <dbReference type="NCBI Taxonomy" id="48710"/>
    <lineage>
        <taxon>Eukaryota</taxon>
        <taxon>Metazoa</taxon>
        <taxon>Ecdysozoa</taxon>
        <taxon>Arthropoda</taxon>
        <taxon>Hexapoda</taxon>
        <taxon>Collembola</taxon>
        <taxon>Entomobryomorpha</taxon>
        <taxon>Entomobryoidea</taxon>
        <taxon>Orchesellidae</taxon>
        <taxon>Orchesellinae</taxon>
        <taxon>Orchesella</taxon>
    </lineage>
</organism>